<organism evidence="5 6">
    <name type="scientific">Devosia epidermidihirudinis</name>
    <dbReference type="NCBI Taxonomy" id="1293439"/>
    <lineage>
        <taxon>Bacteria</taxon>
        <taxon>Pseudomonadati</taxon>
        <taxon>Pseudomonadota</taxon>
        <taxon>Alphaproteobacteria</taxon>
        <taxon>Hyphomicrobiales</taxon>
        <taxon>Devosiaceae</taxon>
        <taxon>Devosia</taxon>
    </lineage>
</organism>
<dbReference type="PROSITE" id="PS50924">
    <property type="entry name" value="MHYT"/>
    <property type="match status" value="1"/>
</dbReference>
<dbReference type="Gene3D" id="3.20.20.450">
    <property type="entry name" value="EAL domain"/>
    <property type="match status" value="1"/>
</dbReference>
<proteinExistence type="predicted"/>
<sequence length="802" mass="85907">MQTVLETLFFKHNLQLVALAALICALSSFAGMSLLNHARRASGSIRTAWLAVAAVSVGFGIWSTHFVAMLAFSVGMPTGYELVTTVGSLLIAISLVGSGFLWAAIGTRRADAALGGAIAGIGIAAMHYVGMSALRIGGEIDWSGSLVSASLILGISLGALALYVGLYGTSVRWRLAGAGIMTLAICSMHFTGMGAAGLENCYPVVTASDATPENLSIGVAVSSILILVAALGAVFLDIREQRRTALEGNRMRGLADAAVEGLVVCDAQTIVTVNSSFLDLVGRKGDDLAGQSLSRFFNLATCVAITARPGVSVEADMTIDGGKTIPVEVIMRRVDFGGREHNAIAVRDLSARRIAEQHIRFLAHHDALTGLPNRASFNRDLDSEIAHATRHDQTFAVLCLDLDRFKEVNDLFGHPVGDLLLQRVSRALQKALNDDCVAARLGGDEFAVIIPNIGAPERAGRIAEDILDGFRAANNESPESAAIAASIGIAIFPDNAVDAQHLMTHADTALYRAKHDGRGIYRYFEAEMGAKVRERRLLENDLRHAISRNQLRLVYQPQIDIKSGDVSGFEALVRWEHPEKGAIPPSDFIPIAEESGLILQIGEWVMRQACADAATWANPLSIAVNVSAVQMQNAGLSMMIMQTLSQTGLSPARLEIEITETALIRDMNRALHTLRQIKALGVRVAMDDFGTGYSSLANLRAFSFDKIKIDGSFIKSVDSNEQSAAIVRAVLGLGAGLNLPVVAEGIERIEELNFLRDETCAEAQGFLLSRPAEIETFAEITSGTTRRLPCAERDRADVKLAS</sequence>
<dbReference type="InterPro" id="IPR029787">
    <property type="entry name" value="Nucleotide_cyclase"/>
</dbReference>
<feature type="domain" description="EAL" evidence="2">
    <location>
        <begin position="535"/>
        <end position="785"/>
    </location>
</feature>
<gene>
    <name evidence="5" type="ORF">WH87_13300</name>
</gene>
<dbReference type="SUPFAM" id="SSF55785">
    <property type="entry name" value="PYP-like sensor domain (PAS domain)"/>
    <property type="match status" value="1"/>
</dbReference>
<dbReference type="CDD" id="cd01948">
    <property type="entry name" value="EAL"/>
    <property type="match status" value="1"/>
</dbReference>
<dbReference type="Pfam" id="PF13426">
    <property type="entry name" value="PAS_9"/>
    <property type="match status" value="1"/>
</dbReference>
<dbReference type="Pfam" id="PF00990">
    <property type="entry name" value="GGDEF"/>
    <property type="match status" value="1"/>
</dbReference>
<dbReference type="SMART" id="SM00267">
    <property type="entry name" value="GGDEF"/>
    <property type="match status" value="1"/>
</dbReference>
<dbReference type="InterPro" id="IPR005330">
    <property type="entry name" value="MHYT_dom"/>
</dbReference>
<dbReference type="OrthoDB" id="9814202at2"/>
<dbReference type="PATRIC" id="fig|1293439.3.peg.2392"/>
<dbReference type="RefSeq" id="WP_046138785.1">
    <property type="nucleotide sequence ID" value="NZ_LANJ01000020.1"/>
</dbReference>
<dbReference type="Pfam" id="PF03707">
    <property type="entry name" value="MHYT"/>
    <property type="match status" value="3"/>
</dbReference>
<reference evidence="5 6" key="1">
    <citation type="submission" date="2015-03" db="EMBL/GenBank/DDBJ databases">
        <authorList>
            <person name="Lepp D."/>
            <person name="Hassan Y.I."/>
            <person name="Li X.-Z."/>
            <person name="Zhou T."/>
        </authorList>
    </citation>
    <scope>NUCLEOTIDE SEQUENCE [LARGE SCALE GENOMIC DNA]</scope>
    <source>
        <strain evidence="5 6">E84</strain>
    </source>
</reference>
<dbReference type="PROSITE" id="PS50883">
    <property type="entry name" value="EAL"/>
    <property type="match status" value="1"/>
</dbReference>
<dbReference type="NCBIfam" id="TIGR00254">
    <property type="entry name" value="GGDEF"/>
    <property type="match status" value="1"/>
</dbReference>
<dbReference type="GO" id="GO:0016020">
    <property type="term" value="C:membrane"/>
    <property type="evidence" value="ECO:0007669"/>
    <property type="project" value="UniProtKB-UniRule"/>
</dbReference>
<feature type="transmembrane region" description="Helical" evidence="1">
    <location>
        <begin position="142"/>
        <end position="163"/>
    </location>
</feature>
<dbReference type="EMBL" id="LANJ01000020">
    <property type="protein sequence ID" value="KKC36618.1"/>
    <property type="molecule type" value="Genomic_DNA"/>
</dbReference>
<dbReference type="FunFam" id="3.30.70.270:FF:000001">
    <property type="entry name" value="Diguanylate cyclase domain protein"/>
    <property type="match status" value="1"/>
</dbReference>
<comment type="caution">
    <text evidence="5">The sequence shown here is derived from an EMBL/GenBank/DDBJ whole genome shotgun (WGS) entry which is preliminary data.</text>
</comment>
<feature type="transmembrane region" description="Helical" evidence="1">
    <location>
        <begin position="14"/>
        <end position="35"/>
    </location>
</feature>
<evidence type="ECO:0000259" key="3">
    <source>
        <dbReference type="PROSITE" id="PS50887"/>
    </source>
</evidence>
<keyword evidence="1" id="KW-1133">Transmembrane helix</keyword>
<dbReference type="PANTHER" id="PTHR44757:SF2">
    <property type="entry name" value="BIOFILM ARCHITECTURE MAINTENANCE PROTEIN MBAA"/>
    <property type="match status" value="1"/>
</dbReference>
<dbReference type="PROSITE" id="PS50887">
    <property type="entry name" value="GGDEF"/>
    <property type="match status" value="1"/>
</dbReference>
<dbReference type="CDD" id="cd01949">
    <property type="entry name" value="GGDEF"/>
    <property type="match status" value="1"/>
</dbReference>
<protein>
    <submittedName>
        <fullName evidence="5">Diguanylate phosphodiesterase</fullName>
    </submittedName>
</protein>
<feature type="transmembrane region" description="Helical" evidence="1">
    <location>
        <begin position="47"/>
        <end position="74"/>
    </location>
</feature>
<feature type="transmembrane region" description="Helical" evidence="1">
    <location>
        <begin position="86"/>
        <end position="105"/>
    </location>
</feature>
<name>A0A0F5Q746_9HYPH</name>
<keyword evidence="1" id="KW-0812">Transmembrane</keyword>
<dbReference type="InterPro" id="IPR000014">
    <property type="entry name" value="PAS"/>
</dbReference>
<dbReference type="InterPro" id="IPR052155">
    <property type="entry name" value="Biofilm_reg_signaling"/>
</dbReference>
<dbReference type="AlphaFoldDB" id="A0A0F5Q746"/>
<feature type="transmembrane region" description="Helical" evidence="1">
    <location>
        <begin position="112"/>
        <end position="130"/>
    </location>
</feature>
<evidence type="ECO:0000259" key="2">
    <source>
        <dbReference type="PROSITE" id="PS50883"/>
    </source>
</evidence>
<dbReference type="STRING" id="1293439.WH87_13300"/>
<keyword evidence="6" id="KW-1185">Reference proteome</keyword>
<dbReference type="InterPro" id="IPR035919">
    <property type="entry name" value="EAL_sf"/>
</dbReference>
<dbReference type="InterPro" id="IPR000160">
    <property type="entry name" value="GGDEF_dom"/>
</dbReference>
<dbReference type="InterPro" id="IPR035965">
    <property type="entry name" value="PAS-like_dom_sf"/>
</dbReference>
<accession>A0A0F5Q746</accession>
<evidence type="ECO:0000259" key="4">
    <source>
        <dbReference type="PROSITE" id="PS50924"/>
    </source>
</evidence>
<dbReference type="Pfam" id="PF00563">
    <property type="entry name" value="EAL"/>
    <property type="match status" value="1"/>
</dbReference>
<dbReference type="PANTHER" id="PTHR44757">
    <property type="entry name" value="DIGUANYLATE CYCLASE DGCP"/>
    <property type="match status" value="1"/>
</dbReference>
<dbReference type="CDD" id="cd00130">
    <property type="entry name" value="PAS"/>
    <property type="match status" value="1"/>
</dbReference>
<dbReference type="SUPFAM" id="SSF141868">
    <property type="entry name" value="EAL domain-like"/>
    <property type="match status" value="1"/>
</dbReference>
<dbReference type="SUPFAM" id="SSF55073">
    <property type="entry name" value="Nucleotide cyclase"/>
    <property type="match status" value="1"/>
</dbReference>
<feature type="transmembrane region" description="Helical" evidence="1">
    <location>
        <begin position="175"/>
        <end position="195"/>
    </location>
</feature>
<evidence type="ECO:0000256" key="1">
    <source>
        <dbReference type="PROSITE-ProRule" id="PRU00244"/>
    </source>
</evidence>
<dbReference type="SMART" id="SM00052">
    <property type="entry name" value="EAL"/>
    <property type="match status" value="1"/>
</dbReference>
<dbReference type="GO" id="GO:0003824">
    <property type="term" value="F:catalytic activity"/>
    <property type="evidence" value="ECO:0007669"/>
    <property type="project" value="UniProtKB-ARBA"/>
</dbReference>
<dbReference type="InterPro" id="IPR043128">
    <property type="entry name" value="Rev_trsase/Diguanyl_cyclase"/>
</dbReference>
<evidence type="ECO:0000313" key="6">
    <source>
        <dbReference type="Proteomes" id="UP000033411"/>
    </source>
</evidence>
<dbReference type="Gene3D" id="3.30.70.270">
    <property type="match status" value="1"/>
</dbReference>
<dbReference type="Proteomes" id="UP000033411">
    <property type="component" value="Unassembled WGS sequence"/>
</dbReference>
<dbReference type="InterPro" id="IPR001633">
    <property type="entry name" value="EAL_dom"/>
</dbReference>
<feature type="domain" description="GGDEF" evidence="3">
    <location>
        <begin position="393"/>
        <end position="526"/>
    </location>
</feature>
<feature type="domain" description="MHYT" evidence="4">
    <location>
        <begin position="12"/>
        <end position="199"/>
    </location>
</feature>
<evidence type="ECO:0000313" key="5">
    <source>
        <dbReference type="EMBL" id="KKC36618.1"/>
    </source>
</evidence>
<dbReference type="Gene3D" id="3.30.450.20">
    <property type="entry name" value="PAS domain"/>
    <property type="match status" value="1"/>
</dbReference>
<keyword evidence="1" id="KW-0472">Membrane</keyword>
<feature type="transmembrane region" description="Helical" evidence="1">
    <location>
        <begin position="215"/>
        <end position="236"/>
    </location>
</feature>